<dbReference type="OrthoDB" id="10023262at2759"/>
<name>A0A7M7ISC0_NASVI</name>
<organism evidence="1 2">
    <name type="scientific">Nasonia vitripennis</name>
    <name type="common">Parasitic wasp</name>
    <dbReference type="NCBI Taxonomy" id="7425"/>
    <lineage>
        <taxon>Eukaryota</taxon>
        <taxon>Metazoa</taxon>
        <taxon>Ecdysozoa</taxon>
        <taxon>Arthropoda</taxon>
        <taxon>Hexapoda</taxon>
        <taxon>Insecta</taxon>
        <taxon>Pterygota</taxon>
        <taxon>Neoptera</taxon>
        <taxon>Endopterygota</taxon>
        <taxon>Hymenoptera</taxon>
        <taxon>Apocrita</taxon>
        <taxon>Proctotrupomorpha</taxon>
        <taxon>Chalcidoidea</taxon>
        <taxon>Pteromalidae</taxon>
        <taxon>Pteromalinae</taxon>
        <taxon>Nasonia</taxon>
    </lineage>
</organism>
<keyword evidence="2" id="KW-1185">Reference proteome</keyword>
<dbReference type="AlphaFoldDB" id="A0A7M7ISC0"/>
<protein>
    <submittedName>
        <fullName evidence="1">Uncharacterized protein</fullName>
    </submittedName>
</protein>
<dbReference type="Proteomes" id="UP000002358">
    <property type="component" value="Unassembled WGS sequence"/>
</dbReference>
<dbReference type="GeneID" id="107981553"/>
<evidence type="ECO:0000313" key="2">
    <source>
        <dbReference type="Proteomes" id="UP000002358"/>
    </source>
</evidence>
<reference evidence="1" key="1">
    <citation type="submission" date="2021-01" db="UniProtKB">
        <authorList>
            <consortium name="EnsemblMetazoa"/>
        </authorList>
    </citation>
    <scope>IDENTIFICATION</scope>
</reference>
<dbReference type="RefSeq" id="XP_016843121.1">
    <property type="nucleotide sequence ID" value="XM_016987632.2"/>
</dbReference>
<accession>A0A7M7ISC0</accession>
<dbReference type="EnsemblMetazoa" id="XM_016987632">
    <property type="protein sequence ID" value="XP_016843121"/>
    <property type="gene ID" value="LOC107981553"/>
</dbReference>
<evidence type="ECO:0000313" key="1">
    <source>
        <dbReference type="EnsemblMetazoa" id="XP_016843121"/>
    </source>
</evidence>
<proteinExistence type="predicted"/>
<sequence length="129" mass="14559">MKAVFTSKEQNQAHCKVCYKSLRAHPADLKKHGSKPTHLKEMSNIDAAKQKSLETLCNVSYKKQEKSRDLIIATFVACHTSIRAMDHLNDVLKSSTPALKDMQMHRTKCSNLITNVIAPNLLKELIEDI</sequence>